<gene>
    <name evidence="20" type="primary">dgkA</name>
    <name evidence="20" type="ORF">Pan44_02760</name>
</gene>
<dbReference type="GO" id="GO:0036433">
    <property type="term" value="F:di-trans, poly-cis-undecaprenol kinase activity"/>
    <property type="evidence" value="ECO:0007669"/>
    <property type="project" value="UniProtKB-EC"/>
</dbReference>
<keyword evidence="18" id="KW-0460">Magnesium</keyword>
<comment type="cofactor">
    <cofactor evidence="18">
        <name>Mg(2+)</name>
        <dbReference type="ChEBI" id="CHEBI:18420"/>
    </cofactor>
    <text evidence="18">Mn(2+), Zn(2+), Cd(2+) and Co(2+) support activity to lesser extents.</text>
</comment>
<evidence type="ECO:0000256" key="6">
    <source>
        <dbReference type="ARBA" id="ARBA00022692"/>
    </source>
</evidence>
<evidence type="ECO:0000256" key="9">
    <source>
        <dbReference type="ARBA" id="ARBA00022840"/>
    </source>
</evidence>
<evidence type="ECO:0000256" key="18">
    <source>
        <dbReference type="PIRSR" id="PIRSR600829-4"/>
    </source>
</evidence>
<dbReference type="EC" id="2.7.1.66" evidence="20"/>
<keyword evidence="14" id="KW-1208">Phospholipid metabolism</keyword>
<feature type="binding site" evidence="17">
    <location>
        <position position="16"/>
    </location>
    <ligand>
        <name>ATP</name>
        <dbReference type="ChEBI" id="CHEBI:30616"/>
    </ligand>
</feature>
<feature type="transmembrane region" description="Helical" evidence="19">
    <location>
        <begin position="40"/>
        <end position="57"/>
    </location>
</feature>
<evidence type="ECO:0000256" key="14">
    <source>
        <dbReference type="ARBA" id="ARBA00023264"/>
    </source>
</evidence>
<dbReference type="GO" id="GO:0005886">
    <property type="term" value="C:plasma membrane"/>
    <property type="evidence" value="ECO:0007669"/>
    <property type="project" value="UniProtKB-SubCell"/>
</dbReference>
<dbReference type="InParanoid" id="A0A517S821"/>
<dbReference type="Pfam" id="PF01219">
    <property type="entry name" value="DAGK_prokar"/>
    <property type="match status" value="1"/>
</dbReference>
<evidence type="ECO:0000256" key="1">
    <source>
        <dbReference type="ARBA" id="ARBA00004651"/>
    </source>
</evidence>
<reference evidence="20 21" key="1">
    <citation type="submission" date="2019-02" db="EMBL/GenBank/DDBJ databases">
        <title>Deep-cultivation of Planctomycetes and their phenomic and genomic characterization uncovers novel biology.</title>
        <authorList>
            <person name="Wiegand S."/>
            <person name="Jogler M."/>
            <person name="Boedeker C."/>
            <person name="Pinto D."/>
            <person name="Vollmers J."/>
            <person name="Rivas-Marin E."/>
            <person name="Kohn T."/>
            <person name="Peeters S.H."/>
            <person name="Heuer A."/>
            <person name="Rast P."/>
            <person name="Oberbeckmann S."/>
            <person name="Bunk B."/>
            <person name="Jeske O."/>
            <person name="Meyerdierks A."/>
            <person name="Storesund J.E."/>
            <person name="Kallscheuer N."/>
            <person name="Luecker S."/>
            <person name="Lage O.M."/>
            <person name="Pohl T."/>
            <person name="Merkel B.J."/>
            <person name="Hornburger P."/>
            <person name="Mueller R.-W."/>
            <person name="Bruemmer F."/>
            <person name="Labrenz M."/>
            <person name="Spormann A.M."/>
            <person name="Op den Camp H."/>
            <person name="Overmann J."/>
            <person name="Amann R."/>
            <person name="Jetten M.S.M."/>
            <person name="Mascher T."/>
            <person name="Medema M.H."/>
            <person name="Devos D.P."/>
            <person name="Kaster A.-K."/>
            <person name="Ovreas L."/>
            <person name="Rohde M."/>
            <person name="Galperin M.Y."/>
            <person name="Jogler C."/>
        </authorList>
    </citation>
    <scope>NUCLEOTIDE SEQUENCE [LARGE SCALE GENOMIC DNA]</scope>
    <source>
        <strain evidence="20 21">Pan44</strain>
    </source>
</reference>
<evidence type="ECO:0000256" key="4">
    <source>
        <dbReference type="ARBA" id="ARBA00022516"/>
    </source>
</evidence>
<keyword evidence="5 20" id="KW-0808">Transferase</keyword>
<evidence type="ECO:0000256" key="13">
    <source>
        <dbReference type="ARBA" id="ARBA00023209"/>
    </source>
</evidence>
<organism evidence="20 21">
    <name type="scientific">Caulifigura coniformis</name>
    <dbReference type="NCBI Taxonomy" id="2527983"/>
    <lineage>
        <taxon>Bacteria</taxon>
        <taxon>Pseudomonadati</taxon>
        <taxon>Planctomycetota</taxon>
        <taxon>Planctomycetia</taxon>
        <taxon>Planctomycetales</taxon>
        <taxon>Planctomycetaceae</taxon>
        <taxon>Caulifigura</taxon>
    </lineage>
</organism>
<dbReference type="GO" id="GO:0046872">
    <property type="term" value="F:metal ion binding"/>
    <property type="evidence" value="ECO:0007669"/>
    <property type="project" value="UniProtKB-KW"/>
</dbReference>
<protein>
    <submittedName>
        <fullName evidence="20">Undecaprenol kinase</fullName>
        <ecNumber evidence="20">2.7.1.66</ecNumber>
    </submittedName>
</protein>
<keyword evidence="10 19" id="KW-1133">Transmembrane helix</keyword>
<comment type="similarity">
    <text evidence="2">Belongs to the bacterial diacylglycerol kinase family.</text>
</comment>
<dbReference type="GO" id="GO:0005524">
    <property type="term" value="F:ATP binding"/>
    <property type="evidence" value="ECO:0007669"/>
    <property type="project" value="UniProtKB-KW"/>
</dbReference>
<dbReference type="PANTHER" id="PTHR34299">
    <property type="entry name" value="DIACYLGLYCEROL KINASE"/>
    <property type="match status" value="1"/>
</dbReference>
<feature type="binding site" evidence="17">
    <location>
        <position position="85"/>
    </location>
    <ligand>
        <name>ATP</name>
        <dbReference type="ChEBI" id="CHEBI:30616"/>
    </ligand>
</feature>
<feature type="binding site" evidence="18">
    <location>
        <position position="85"/>
    </location>
    <ligand>
        <name>a divalent metal cation</name>
        <dbReference type="ChEBI" id="CHEBI:60240"/>
    </ligand>
</feature>
<keyword evidence="9 17" id="KW-0067">ATP-binding</keyword>
<dbReference type="InterPro" id="IPR033717">
    <property type="entry name" value="UDPK"/>
</dbReference>
<sequence>MTEVRPIPDESRPLGRTTLLNAFRVAFSGFAYALRTQRNLQIHVAIAGIVVTAGLFFGLNRLEWCLIIVCIGLTGTAELLNTSVEVLVDLLSPEYHERARVAKDVAAAAVLCSALASAVVGVLVFGPRLAG</sequence>
<dbReference type="OrthoDB" id="290917at2"/>
<evidence type="ECO:0000256" key="10">
    <source>
        <dbReference type="ARBA" id="ARBA00022989"/>
    </source>
</evidence>
<evidence type="ECO:0000256" key="2">
    <source>
        <dbReference type="ARBA" id="ARBA00005967"/>
    </source>
</evidence>
<dbReference type="RefSeq" id="WP_145026531.1">
    <property type="nucleotide sequence ID" value="NZ_CP036271.1"/>
</dbReference>
<keyword evidence="21" id="KW-1185">Reference proteome</keyword>
<evidence type="ECO:0000256" key="8">
    <source>
        <dbReference type="ARBA" id="ARBA00022777"/>
    </source>
</evidence>
<feature type="binding site" evidence="17">
    <location>
        <begin position="103"/>
        <end position="104"/>
    </location>
    <ligand>
        <name>ATP</name>
        <dbReference type="ChEBI" id="CHEBI:30616"/>
    </ligand>
</feature>
<feature type="transmembrane region" description="Helical" evidence="19">
    <location>
        <begin position="104"/>
        <end position="125"/>
    </location>
</feature>
<keyword evidence="6 19" id="KW-0812">Transmembrane</keyword>
<dbReference type="Gene3D" id="1.10.287.3610">
    <property type="match status" value="1"/>
</dbReference>
<dbReference type="EMBL" id="CP036271">
    <property type="protein sequence ID" value="QDT52267.1"/>
    <property type="molecule type" value="Genomic_DNA"/>
</dbReference>
<feature type="binding site" evidence="16">
    <location>
        <position position="16"/>
    </location>
    <ligand>
        <name>substrate</name>
    </ligand>
</feature>
<name>A0A517S821_9PLAN</name>
<keyword evidence="18" id="KW-0479">Metal-binding</keyword>
<dbReference type="PROSITE" id="PS01069">
    <property type="entry name" value="DAGK_PROKAR"/>
    <property type="match status" value="1"/>
</dbReference>
<dbReference type="GO" id="GO:0008654">
    <property type="term" value="P:phospholipid biosynthetic process"/>
    <property type="evidence" value="ECO:0007669"/>
    <property type="project" value="UniProtKB-KW"/>
</dbReference>
<feature type="binding site" evidence="16">
    <location>
        <position position="78"/>
    </location>
    <ligand>
        <name>substrate</name>
    </ligand>
</feature>
<accession>A0A517S821</accession>
<dbReference type="CDD" id="cd14265">
    <property type="entry name" value="UDPK_IM_like"/>
    <property type="match status" value="1"/>
</dbReference>
<dbReference type="AlphaFoldDB" id="A0A517S821"/>
<keyword evidence="11" id="KW-0443">Lipid metabolism</keyword>
<keyword evidence="8 20" id="KW-0418">Kinase</keyword>
<dbReference type="FunCoup" id="A0A517S821">
    <property type="interactions" value="126"/>
</dbReference>
<keyword evidence="4" id="KW-0444">Lipid biosynthesis</keyword>
<feature type="active site" description="Proton acceptor" evidence="15">
    <location>
        <position position="78"/>
    </location>
</feature>
<dbReference type="InterPro" id="IPR000829">
    <property type="entry name" value="DAGK"/>
</dbReference>
<keyword evidence="3" id="KW-1003">Cell membrane</keyword>
<evidence type="ECO:0000313" key="21">
    <source>
        <dbReference type="Proteomes" id="UP000315700"/>
    </source>
</evidence>
<feature type="binding site" evidence="17">
    <location>
        <begin position="94"/>
        <end position="96"/>
    </location>
    <ligand>
        <name>ATP</name>
        <dbReference type="ChEBI" id="CHEBI:30616"/>
    </ligand>
</feature>
<dbReference type="InterPro" id="IPR036945">
    <property type="entry name" value="DAGK_sf"/>
</dbReference>
<dbReference type="Proteomes" id="UP000315700">
    <property type="component" value="Chromosome"/>
</dbReference>
<keyword evidence="7 17" id="KW-0547">Nucleotide-binding</keyword>
<evidence type="ECO:0000256" key="7">
    <source>
        <dbReference type="ARBA" id="ARBA00022741"/>
    </source>
</evidence>
<evidence type="ECO:0000256" key="5">
    <source>
        <dbReference type="ARBA" id="ARBA00022679"/>
    </source>
</evidence>
<evidence type="ECO:0000256" key="11">
    <source>
        <dbReference type="ARBA" id="ARBA00023098"/>
    </source>
</evidence>
<proteinExistence type="inferred from homology"/>
<evidence type="ECO:0000256" key="15">
    <source>
        <dbReference type="PIRSR" id="PIRSR600829-1"/>
    </source>
</evidence>
<dbReference type="PANTHER" id="PTHR34299:SF1">
    <property type="entry name" value="DIACYLGLYCEROL KINASE"/>
    <property type="match status" value="1"/>
</dbReference>
<evidence type="ECO:0000313" key="20">
    <source>
        <dbReference type="EMBL" id="QDT52267.1"/>
    </source>
</evidence>
<evidence type="ECO:0000256" key="12">
    <source>
        <dbReference type="ARBA" id="ARBA00023136"/>
    </source>
</evidence>
<keyword evidence="13" id="KW-0594">Phospholipid biosynthesis</keyword>
<keyword evidence="12 19" id="KW-0472">Membrane</keyword>
<evidence type="ECO:0000256" key="17">
    <source>
        <dbReference type="PIRSR" id="PIRSR600829-3"/>
    </source>
</evidence>
<dbReference type="KEGG" id="ccos:Pan44_02760"/>
<comment type="subcellular location">
    <subcellularLocation>
        <location evidence="1">Cell membrane</location>
        <topology evidence="1">Multi-pass membrane protein</topology>
    </subcellularLocation>
</comment>
<evidence type="ECO:0000256" key="3">
    <source>
        <dbReference type="ARBA" id="ARBA00022475"/>
    </source>
</evidence>
<evidence type="ECO:0000256" key="16">
    <source>
        <dbReference type="PIRSR" id="PIRSR600829-2"/>
    </source>
</evidence>
<evidence type="ECO:0000256" key="19">
    <source>
        <dbReference type="SAM" id="Phobius"/>
    </source>
</evidence>